<dbReference type="Proteomes" id="UP000019478">
    <property type="component" value="Unassembled WGS sequence"/>
</dbReference>
<dbReference type="GO" id="GO:0031145">
    <property type="term" value="P:anaphase-promoting complex-dependent catabolic process"/>
    <property type="evidence" value="ECO:0007669"/>
    <property type="project" value="TreeGrafter"/>
</dbReference>
<keyword evidence="5" id="KW-0131">Cell cycle</keyword>
<evidence type="ECO:0000256" key="4">
    <source>
        <dbReference type="ARBA" id="ARBA00022776"/>
    </source>
</evidence>
<dbReference type="InterPro" id="IPR024990">
    <property type="entry name" value="Apc1"/>
</dbReference>
<dbReference type="PANTHER" id="PTHR12827">
    <property type="entry name" value="MEIOTIC CHECKPOINT REGULATOR TSG24 FAMILY MEMBER"/>
    <property type="match status" value="1"/>
</dbReference>
<evidence type="ECO:0000256" key="2">
    <source>
        <dbReference type="ARBA" id="ARBA00022618"/>
    </source>
</evidence>
<dbReference type="InterPro" id="IPR049255">
    <property type="entry name" value="Apc1_N"/>
</dbReference>
<dbReference type="STRING" id="1182542.W9YAV9"/>
<name>W9YAV9_9EURO</name>
<feature type="domain" description="Anaphase-promoting complex subunit 1 N-terminal" evidence="7">
    <location>
        <begin position="29"/>
        <end position="756"/>
    </location>
</feature>
<organism evidence="8 9">
    <name type="scientific">Capronia epimyces CBS 606.96</name>
    <dbReference type="NCBI Taxonomy" id="1182542"/>
    <lineage>
        <taxon>Eukaryota</taxon>
        <taxon>Fungi</taxon>
        <taxon>Dikarya</taxon>
        <taxon>Ascomycota</taxon>
        <taxon>Pezizomycotina</taxon>
        <taxon>Eurotiomycetes</taxon>
        <taxon>Chaetothyriomycetidae</taxon>
        <taxon>Chaetothyriales</taxon>
        <taxon>Herpotrichiellaceae</taxon>
        <taxon>Capronia</taxon>
    </lineage>
</organism>
<dbReference type="FunFam" id="1.25.10.10:FF:000400">
    <property type="entry name" value="20S cyclosome subunit (APC1/BimE), putative"/>
    <property type="match status" value="1"/>
</dbReference>
<keyword evidence="4" id="KW-0498">Mitosis</keyword>
<keyword evidence="3" id="KW-0677">Repeat</keyword>
<dbReference type="Gene3D" id="1.25.10.10">
    <property type="entry name" value="Leucine-rich Repeat Variant"/>
    <property type="match status" value="3"/>
</dbReference>
<gene>
    <name evidence="8" type="ORF">A1O3_03049</name>
</gene>
<evidence type="ECO:0000313" key="8">
    <source>
        <dbReference type="EMBL" id="EXJ89982.1"/>
    </source>
</evidence>
<dbReference type="eggNOG" id="KOG1858">
    <property type="taxonomic scope" value="Eukaryota"/>
</dbReference>
<evidence type="ECO:0000256" key="5">
    <source>
        <dbReference type="ARBA" id="ARBA00023306"/>
    </source>
</evidence>
<evidence type="ECO:0000259" key="7">
    <source>
        <dbReference type="Pfam" id="PF12859"/>
    </source>
</evidence>
<comment type="caution">
    <text evidence="8">The sequence shown here is derived from an EMBL/GenBank/DDBJ whole genome shotgun (WGS) entry which is preliminary data.</text>
</comment>
<reference evidence="8 9" key="1">
    <citation type="submission" date="2013-03" db="EMBL/GenBank/DDBJ databases">
        <title>The Genome Sequence of Capronia epimyces CBS 606.96.</title>
        <authorList>
            <consortium name="The Broad Institute Genomics Platform"/>
            <person name="Cuomo C."/>
            <person name="de Hoog S."/>
            <person name="Gorbushina A."/>
            <person name="Walker B."/>
            <person name="Young S.K."/>
            <person name="Zeng Q."/>
            <person name="Gargeya S."/>
            <person name="Fitzgerald M."/>
            <person name="Haas B."/>
            <person name="Abouelleil A."/>
            <person name="Allen A.W."/>
            <person name="Alvarado L."/>
            <person name="Arachchi H.M."/>
            <person name="Berlin A.M."/>
            <person name="Chapman S.B."/>
            <person name="Gainer-Dewar J."/>
            <person name="Goldberg J."/>
            <person name="Griggs A."/>
            <person name="Gujja S."/>
            <person name="Hansen M."/>
            <person name="Howarth C."/>
            <person name="Imamovic A."/>
            <person name="Ireland A."/>
            <person name="Larimer J."/>
            <person name="McCowan C."/>
            <person name="Murphy C."/>
            <person name="Pearson M."/>
            <person name="Poon T.W."/>
            <person name="Priest M."/>
            <person name="Roberts A."/>
            <person name="Saif S."/>
            <person name="Shea T."/>
            <person name="Sisk P."/>
            <person name="Sykes S."/>
            <person name="Wortman J."/>
            <person name="Nusbaum C."/>
            <person name="Birren B."/>
        </authorList>
    </citation>
    <scope>NUCLEOTIDE SEQUENCE [LARGE SCALE GENOMIC DNA]</scope>
    <source>
        <strain evidence="8 9">CBS 606.96</strain>
    </source>
</reference>
<accession>W9YAV9</accession>
<sequence>MSSVQSLGLHEPSGLHYLVAESILPPDPSPSLYKWTVSRVRDPPSAGFIEEEILYTEHCVVWSRNGAIKRALNLGVEEEPILHAFVTQFGSVEEHEKATVHYPAHERVPKLLERGLVVVLKTQAHIFLLSGDGYVLPLSFEVESAFPFPSGFILQRKLGEDEAGGRPLPLHHDLSTINETLTSIGGNSSRPSLILPERDEPAPKLLPGTSSGMPRTFSLTQLMSELGLVVWSPHRKGEPLEECNALPRTEKVIFVSQYDDLELFQYPTRPVCVALTLNETNSTFSIWHVSSDTVAESGGKPGEKADRVRPRASLRKSSNVYRREPGEAPKSARGPSRLRESLGGSGQHYPEVPLFPSAEEQKSFPPDATDDLASQLGPEFGDVGVQTRSARRVSSMLARTDLGAGTDRNMFNDLAMGHGGRQSLHRASRRGESIGSFNDRRSFGFRRRSSFPTNASIFSTGTSYLDVSAQGLLEDLDTFRQSTRLEEDNIHVSESNLPRDIGFFKIKSFPRSHGSEEINSSVERIKVLTLTPQAQDRNVSRTRDIYLCVMDKSHQELTLVRVLVRVDTHQNERSRSAPQASFELKATETRRLSGIRDVCKVVDGHIQRLVVLTQSRSELMSLQLEAPWSPSYRVDFPARYSMFDPFMGPHPNSPRKDKDTGSRRIIPGAEVHMRGLLDSGCQAQIYAIDQDQRRHSIQFRLAPRDGLVLDILKMCDLILGVTQRDTLLVSFWEVSRWLKSRDPQIESEWVALVVVLFSLAVPFIGNPSSQSTPTHRRKKGALLRSSSGSSIDLTNYDALHEGDHDMNSNAGMHGPAWNWLSQRRPMTLSTTPKSKHQGVASTSIVGDNVNERKNSFIMRCISLAREYTQSPLGESALGPEGYLPTSINRDRDDRCNAIPKILLGLHLLYEESKLDITAPLRTARSQCNLVMVMSQLGRWLGWKDWSSDTNTYYEFESTDVNNCIFDPSNIDGLRMPAQPFRPPSIYEYLESWIQGTASSPFITLARIAGAGETMESDDPLWQRTKGLTPRTIGLLSFMQHANRHLGTQKMIETMLRVGLDEQILRSLPGGVAAAFHQAIASKRNKIDERIGTEYDSSSGQAHRQPDHYHGQHAHKSQFAPTHEAVRDYHSICSSALEAEALQRWDASSEADRNSITRLIFREDRRFPEASKLVNQTRAPLVECTPEPEWTEVDLLEAQKELAQHVTRRTLSVAAGRGMMHFNARVPLLTERVPIPAFSLQCIMKPLKNNESTQPMTFSADKALFTEEKVCWAFFHNGASMGLMISNDAQGIDTSWILYNKPPELTNRHAGFLLALGLNGHLRTLAKWVAFKYLTPKHTMTSVGLLLGLSASFLGTMDTLVTRLLSVHVTRLLPPGAAELNLSPLTQTTGIMGIGLLYHNSQHRRMSEVMLSEIENNDPEEGAASDTVLRDEGYRLAAGFSLGLINLGQGKRLHGLHDMGVVERLLTIAVGTKNVNMVHVLDRATAGAVMALAFIFLKTNDEATARKVDIPDTLHQFDYVRPDIFLLRTLARHLILWDSIKPKKSFIEASLPDPYRRRTDLKSTKMLSTEDLPFFNIVTGICFALGLRFAGSQRHDVRDLLVSYLDQFLRLSRLPAHNYDARVTLNSVRNCLDSLALATASVMAGSGDLVVMRRLRALHGRTDKDTPYGSHLAAHMALGTLFLAGGTRTFGTSNVAIASLCIAFYPVLPNDVLDNRAHLQALRHLWVLAVEGRCLVARDGDAGGSVIGGVTGIIHLKDGTTQLIRLPGLIPEFDAIQSIEVKGEGFWDGFIDLNPKVEGSKALRQKFKAENAVNIILRRRAAYDRPSEDLFTAELQALSEGEGIPSVDPNSATMYTYSHGGGGASGTGPGTSKSGNPFEWLFELGSLRDFDHAERALVVNPTPIGEWNAKELLKPTVVDLRLELEMGILAPNVGLMRSLPAPGQGQMRKDKLWQLRLLFAWLDRWEKDDEEIELQHGTGYGDDDKWFNKSGGTWLRKEVIERLRWRVWNMTTGGQSGVGSGMRHDSEGEL</sequence>
<dbReference type="Pfam" id="PF12859">
    <property type="entry name" value="ANAPC1"/>
    <property type="match status" value="1"/>
</dbReference>
<comment type="similarity">
    <text evidence="1">Belongs to the APC1 family.</text>
</comment>
<evidence type="ECO:0000256" key="3">
    <source>
        <dbReference type="ARBA" id="ARBA00022737"/>
    </source>
</evidence>
<proteinExistence type="inferred from homology"/>
<keyword evidence="9" id="KW-1185">Reference proteome</keyword>
<dbReference type="RefSeq" id="XP_007731379.1">
    <property type="nucleotide sequence ID" value="XM_007733189.1"/>
</dbReference>
<dbReference type="OrthoDB" id="26401at2759"/>
<dbReference type="GeneID" id="19167179"/>
<dbReference type="GO" id="GO:0051301">
    <property type="term" value="P:cell division"/>
    <property type="evidence" value="ECO:0007669"/>
    <property type="project" value="UniProtKB-KW"/>
</dbReference>
<dbReference type="GO" id="GO:0007091">
    <property type="term" value="P:metaphase/anaphase transition of mitotic cell cycle"/>
    <property type="evidence" value="ECO:0007669"/>
    <property type="project" value="TreeGrafter"/>
</dbReference>
<dbReference type="GO" id="GO:0060090">
    <property type="term" value="F:molecular adaptor activity"/>
    <property type="evidence" value="ECO:0007669"/>
    <property type="project" value="TreeGrafter"/>
</dbReference>
<dbReference type="GO" id="GO:0005680">
    <property type="term" value="C:anaphase-promoting complex"/>
    <property type="evidence" value="ECO:0007669"/>
    <property type="project" value="InterPro"/>
</dbReference>
<feature type="region of interest" description="Disordered" evidence="6">
    <location>
        <begin position="768"/>
        <end position="788"/>
    </location>
</feature>
<dbReference type="FunFam" id="1.25.10.10:FF:000217">
    <property type="entry name" value="20S cyclosome subunit (APC1/BimE)"/>
    <property type="match status" value="1"/>
</dbReference>
<feature type="region of interest" description="Disordered" evidence="6">
    <location>
        <begin position="293"/>
        <end position="386"/>
    </location>
</feature>
<dbReference type="EMBL" id="AMGY01000002">
    <property type="protein sequence ID" value="EXJ89982.1"/>
    <property type="molecule type" value="Genomic_DNA"/>
</dbReference>
<evidence type="ECO:0000313" key="9">
    <source>
        <dbReference type="Proteomes" id="UP000019478"/>
    </source>
</evidence>
<evidence type="ECO:0000256" key="6">
    <source>
        <dbReference type="SAM" id="MobiDB-lite"/>
    </source>
</evidence>
<keyword evidence="2" id="KW-0132">Cell division</keyword>
<dbReference type="PANTHER" id="PTHR12827:SF3">
    <property type="entry name" value="ANAPHASE-PROMOTING COMPLEX SUBUNIT 1"/>
    <property type="match status" value="1"/>
</dbReference>
<feature type="region of interest" description="Disordered" evidence="6">
    <location>
        <begin position="1094"/>
        <end position="1115"/>
    </location>
</feature>
<dbReference type="InterPro" id="IPR011989">
    <property type="entry name" value="ARM-like"/>
</dbReference>
<dbReference type="HOGENOM" id="CLU_000746_0_0_1"/>
<protein>
    <recommendedName>
        <fullName evidence="7">Anaphase-promoting complex subunit 1 N-terminal domain-containing protein</fullName>
    </recommendedName>
</protein>
<dbReference type="GO" id="GO:0070979">
    <property type="term" value="P:protein K11-linked ubiquitination"/>
    <property type="evidence" value="ECO:0007669"/>
    <property type="project" value="TreeGrafter"/>
</dbReference>
<evidence type="ECO:0000256" key="1">
    <source>
        <dbReference type="ARBA" id="ARBA00010547"/>
    </source>
</evidence>